<organism evidence="10">
    <name type="scientific">freshwater metagenome</name>
    <dbReference type="NCBI Taxonomy" id="449393"/>
    <lineage>
        <taxon>unclassified sequences</taxon>
        <taxon>metagenomes</taxon>
        <taxon>ecological metagenomes</taxon>
    </lineage>
</organism>
<keyword evidence="2" id="KW-0808">Transferase</keyword>
<dbReference type="Gene3D" id="1.10.510.10">
    <property type="entry name" value="Transferase(Phosphotransferase) domain 1"/>
    <property type="match status" value="1"/>
</dbReference>
<dbReference type="PROSITE" id="PS51178">
    <property type="entry name" value="PASTA"/>
    <property type="match status" value="3"/>
</dbReference>
<evidence type="ECO:0000259" key="8">
    <source>
        <dbReference type="PROSITE" id="PS50011"/>
    </source>
</evidence>
<evidence type="ECO:0000256" key="6">
    <source>
        <dbReference type="ARBA" id="ARBA00022840"/>
    </source>
</evidence>
<feature type="transmembrane region" description="Helical" evidence="7">
    <location>
        <begin position="368"/>
        <end position="388"/>
    </location>
</feature>
<dbReference type="PANTHER" id="PTHR43289:SF6">
    <property type="entry name" value="SERINE_THREONINE-PROTEIN KINASE NEKL-3"/>
    <property type="match status" value="1"/>
</dbReference>
<dbReference type="Gene3D" id="3.30.10.20">
    <property type="match status" value="4"/>
</dbReference>
<evidence type="ECO:0000256" key="5">
    <source>
        <dbReference type="ARBA" id="ARBA00022777"/>
    </source>
</evidence>
<dbReference type="InterPro" id="IPR005543">
    <property type="entry name" value="PASTA_dom"/>
</dbReference>
<gene>
    <name evidence="10" type="ORF">UFOPK1711_01644</name>
</gene>
<evidence type="ECO:0000256" key="3">
    <source>
        <dbReference type="ARBA" id="ARBA00022737"/>
    </source>
</evidence>
<dbReference type="FunFam" id="3.30.200.20:FF:000035">
    <property type="entry name" value="Serine/threonine protein kinase Stk1"/>
    <property type="match status" value="1"/>
</dbReference>
<dbReference type="Pfam" id="PF03793">
    <property type="entry name" value="PASTA"/>
    <property type="match status" value="3"/>
</dbReference>
<dbReference type="SUPFAM" id="SSF56112">
    <property type="entry name" value="Protein kinase-like (PK-like)"/>
    <property type="match status" value="1"/>
</dbReference>
<keyword evidence="1" id="KW-0723">Serine/threonine-protein kinase</keyword>
<dbReference type="Gene3D" id="3.30.200.20">
    <property type="entry name" value="Phosphorylase Kinase, domain 1"/>
    <property type="match status" value="1"/>
</dbReference>
<dbReference type="SMART" id="SM00220">
    <property type="entry name" value="S_TKc"/>
    <property type="match status" value="1"/>
</dbReference>
<evidence type="ECO:0000256" key="7">
    <source>
        <dbReference type="SAM" id="Phobius"/>
    </source>
</evidence>
<dbReference type="CDD" id="cd14014">
    <property type="entry name" value="STKc_PknB_like"/>
    <property type="match status" value="1"/>
</dbReference>
<feature type="domain" description="PASTA" evidence="9">
    <location>
        <begin position="389"/>
        <end position="455"/>
    </location>
</feature>
<feature type="domain" description="Protein kinase" evidence="8">
    <location>
        <begin position="18"/>
        <end position="270"/>
    </location>
</feature>
<dbReference type="PROSITE" id="PS00108">
    <property type="entry name" value="PROTEIN_KINASE_ST"/>
    <property type="match status" value="1"/>
</dbReference>
<reference evidence="10" key="1">
    <citation type="submission" date="2020-05" db="EMBL/GenBank/DDBJ databases">
        <authorList>
            <person name="Chiriac C."/>
            <person name="Salcher M."/>
            <person name="Ghai R."/>
            <person name="Kavagutti S V."/>
        </authorList>
    </citation>
    <scope>NUCLEOTIDE SEQUENCE</scope>
</reference>
<proteinExistence type="predicted"/>
<dbReference type="PROSITE" id="PS00107">
    <property type="entry name" value="PROTEIN_KINASE_ATP"/>
    <property type="match status" value="1"/>
</dbReference>
<dbReference type="AlphaFoldDB" id="A0A6J6FLG1"/>
<evidence type="ECO:0000259" key="9">
    <source>
        <dbReference type="PROSITE" id="PS51178"/>
    </source>
</evidence>
<evidence type="ECO:0000313" key="10">
    <source>
        <dbReference type="EMBL" id="CAB4587824.1"/>
    </source>
</evidence>
<sequence>MSNARAADRIGQVLGGRYRLLAPIGTGASATVYLADDVVLRRRVAVKVLHDALASDVSFLKRFQAEARSAAALNHRHIMAVHDWGQGEVPYLVTELLDGGSLRAMLDAGNLLDLAQARSVGVDTATALDYAHRRGFVHRDIKPANLLFDDEGTLRIADFGLARALAEAAWTEPAGAVLGTARYASPEQAQGVVLDGRSDVYSLGLVIIESVTGQLPFTADTTLGTLMARVDRNVPVPDVLGPLVPALRAAGVPNPADRPDAAEFATMLMAAGDLGPVAPLRLAGTVALEPDQLEPREPTTIYVPEQVILGGTSAGVAGGPTFADPTIANELFLAAQPATRTIDRPESAAVANAARSGKGPRRRLPAKSIAALIALLVVVGGAAAFFLLRTPTHTLADYASMSAPVARAELESKGFNVVDDGTYSETIEINTVISQDPVAGTSLAEGKTVTLTVSLGPPPVPVPTDLPGKTIDQASSALTAASLKLGVVTDAFDETVAKGIVLSLADGITPEMPKGSAIGLVVSAGPKPRTIPEIAGKPIAEVTPQLDALGLKVTRVDEFSDTVAENIVISSSPAAGQTAAKGSTVTVTVSKGKKPVTIPASIVGKSVADASAQLTALGLTVSGVAGNPTKTVTGSTPVVGTQVKAGSAVTLVTSP</sequence>
<dbReference type="PANTHER" id="PTHR43289">
    <property type="entry name" value="MITOGEN-ACTIVATED PROTEIN KINASE KINASE KINASE 20-RELATED"/>
    <property type="match status" value="1"/>
</dbReference>
<keyword evidence="4" id="KW-0547">Nucleotide-binding</keyword>
<feature type="domain" description="PASTA" evidence="9">
    <location>
        <begin position="525"/>
        <end position="591"/>
    </location>
</feature>
<dbReference type="EMBL" id="CAEZTR010000137">
    <property type="protein sequence ID" value="CAB4587824.1"/>
    <property type="molecule type" value="Genomic_DNA"/>
</dbReference>
<keyword evidence="3" id="KW-0677">Repeat</keyword>
<protein>
    <submittedName>
        <fullName evidence="10">Unannotated protein</fullName>
    </submittedName>
</protein>
<keyword evidence="7" id="KW-0472">Membrane</keyword>
<dbReference type="InterPro" id="IPR017441">
    <property type="entry name" value="Protein_kinase_ATP_BS"/>
</dbReference>
<keyword evidence="7" id="KW-0812">Transmembrane</keyword>
<dbReference type="Pfam" id="PF00069">
    <property type="entry name" value="Pkinase"/>
    <property type="match status" value="1"/>
</dbReference>
<dbReference type="CDD" id="cd06577">
    <property type="entry name" value="PASTA_pknB"/>
    <property type="match status" value="4"/>
</dbReference>
<keyword evidence="7" id="KW-1133">Transmembrane helix</keyword>
<dbReference type="GO" id="GO:0004674">
    <property type="term" value="F:protein serine/threonine kinase activity"/>
    <property type="evidence" value="ECO:0007669"/>
    <property type="project" value="UniProtKB-KW"/>
</dbReference>
<evidence type="ECO:0000256" key="2">
    <source>
        <dbReference type="ARBA" id="ARBA00022679"/>
    </source>
</evidence>
<dbReference type="GO" id="GO:0005524">
    <property type="term" value="F:ATP binding"/>
    <property type="evidence" value="ECO:0007669"/>
    <property type="project" value="UniProtKB-KW"/>
</dbReference>
<name>A0A6J6FLG1_9ZZZZ</name>
<keyword evidence="5" id="KW-0418">Kinase</keyword>
<dbReference type="InterPro" id="IPR008271">
    <property type="entry name" value="Ser/Thr_kinase_AS"/>
</dbReference>
<feature type="domain" description="PASTA" evidence="9">
    <location>
        <begin position="593"/>
        <end position="655"/>
    </location>
</feature>
<dbReference type="PROSITE" id="PS50011">
    <property type="entry name" value="PROTEIN_KINASE_DOM"/>
    <property type="match status" value="1"/>
</dbReference>
<dbReference type="InterPro" id="IPR000719">
    <property type="entry name" value="Prot_kinase_dom"/>
</dbReference>
<dbReference type="SMART" id="SM00740">
    <property type="entry name" value="PASTA"/>
    <property type="match status" value="4"/>
</dbReference>
<evidence type="ECO:0000256" key="1">
    <source>
        <dbReference type="ARBA" id="ARBA00022527"/>
    </source>
</evidence>
<dbReference type="InterPro" id="IPR011009">
    <property type="entry name" value="Kinase-like_dom_sf"/>
</dbReference>
<accession>A0A6J6FLG1</accession>
<keyword evidence="6" id="KW-0067">ATP-binding</keyword>
<evidence type="ECO:0000256" key="4">
    <source>
        <dbReference type="ARBA" id="ARBA00022741"/>
    </source>
</evidence>